<dbReference type="AlphaFoldDB" id="A0A0F9LFV0"/>
<evidence type="ECO:0000256" key="3">
    <source>
        <dbReference type="ARBA" id="ARBA00022612"/>
    </source>
</evidence>
<evidence type="ECO:0000256" key="6">
    <source>
        <dbReference type="ARBA" id="ARBA00023296"/>
    </source>
</evidence>
<name>A0A0F9LFV0_9ZZZZ</name>
<gene>
    <name evidence="7" type="ORF">LCGC14_1514980</name>
</gene>
<protein>
    <submittedName>
        <fullName evidence="7">Uncharacterized protein</fullName>
    </submittedName>
</protein>
<dbReference type="GO" id="GO:0046718">
    <property type="term" value="P:symbiont entry into host cell"/>
    <property type="evidence" value="ECO:0007669"/>
    <property type="project" value="UniProtKB-KW"/>
</dbReference>
<keyword evidence="3" id="KW-1188">Viral release from host cell</keyword>
<accession>A0A0F9LFV0</accession>
<evidence type="ECO:0000256" key="5">
    <source>
        <dbReference type="ARBA" id="ARBA00023219"/>
    </source>
</evidence>
<keyword evidence="2" id="KW-1162">Viral penetration into host cytoplasm</keyword>
<dbReference type="InterPro" id="IPR020991">
    <property type="entry name" value="Connector_podovirus"/>
</dbReference>
<dbReference type="GO" id="GO:0044423">
    <property type="term" value="C:virion component"/>
    <property type="evidence" value="ECO:0007669"/>
    <property type="project" value="UniProtKB-KW"/>
</dbReference>
<sequence length="460" mass="51198">MTIQGLFKEADGQRGSTMERAILAASLTKPWILTEQDMNDLNKQYSRNKEAVDLPENYQSVGPRGATSISGKIMLAMFPVDIPWYVTNTAPQIQFSDKTSDEKKQEFANDLMMRDLTVTALIESAAPSPNSNLRKLGFRSVMRQAIDQVVITGDALVHMDDDFRIRTFRRDAYITRRDQWGSVQHHITRESIDPLSIGVDILIASGFDVEKLKGERVADRVTELYTYIEWLPIEEEWKITQEIDDKSIGEPLIEKISPYFSIALDLVLGNNYGRGFVELNLGDLRSLNEMEGSLLDFAAAAAKHLFAIDYDAEVKEKDLTQKNGYALRASVKNGNIQDIGVLKVDKLGDFQVVQATVERKTRDLGKAFGLESELRATGDRVTALATSRVAIEAEGSLGALYAPMADSFQRPLIARAFHIAERDNLVDTLDPKLTDTKIQTGLAALAKQAAALKKRQAAPK</sequence>
<keyword evidence="5" id="KW-0231">Viral genome packaging</keyword>
<proteinExistence type="predicted"/>
<evidence type="ECO:0000256" key="4">
    <source>
        <dbReference type="ARBA" id="ARBA00022844"/>
    </source>
</evidence>
<evidence type="ECO:0000256" key="2">
    <source>
        <dbReference type="ARBA" id="ARBA00022595"/>
    </source>
</evidence>
<keyword evidence="6" id="KW-1160">Virus entry into host cell</keyword>
<evidence type="ECO:0000256" key="1">
    <source>
        <dbReference type="ARBA" id="ARBA00004328"/>
    </source>
</evidence>
<dbReference type="EMBL" id="LAZR01011162">
    <property type="protein sequence ID" value="KKM63095.1"/>
    <property type="molecule type" value="Genomic_DNA"/>
</dbReference>
<reference evidence="7" key="1">
    <citation type="journal article" date="2015" name="Nature">
        <title>Complex archaea that bridge the gap between prokaryotes and eukaryotes.</title>
        <authorList>
            <person name="Spang A."/>
            <person name="Saw J.H."/>
            <person name="Jorgensen S.L."/>
            <person name="Zaremba-Niedzwiedzka K."/>
            <person name="Martijn J."/>
            <person name="Lind A.E."/>
            <person name="van Eijk R."/>
            <person name="Schleper C."/>
            <person name="Guy L."/>
            <person name="Ettema T.J."/>
        </authorList>
    </citation>
    <scope>NUCLEOTIDE SEQUENCE</scope>
</reference>
<comment type="caution">
    <text evidence="7">The sequence shown here is derived from an EMBL/GenBank/DDBJ whole genome shotgun (WGS) entry which is preliminary data.</text>
</comment>
<organism evidence="7">
    <name type="scientific">marine sediment metagenome</name>
    <dbReference type="NCBI Taxonomy" id="412755"/>
    <lineage>
        <taxon>unclassified sequences</taxon>
        <taxon>metagenomes</taxon>
        <taxon>ecological metagenomes</taxon>
    </lineage>
</organism>
<comment type="subcellular location">
    <subcellularLocation>
        <location evidence="1">Virion</location>
    </subcellularLocation>
</comment>
<evidence type="ECO:0000313" key="7">
    <source>
        <dbReference type="EMBL" id="KKM63095.1"/>
    </source>
</evidence>
<dbReference type="Pfam" id="PF12236">
    <property type="entry name" value="Head-tail_con"/>
    <property type="match status" value="1"/>
</dbReference>
<keyword evidence="4" id="KW-0946">Virion</keyword>